<feature type="compositionally biased region" description="Basic and acidic residues" evidence="1">
    <location>
        <begin position="10"/>
        <end position="43"/>
    </location>
</feature>
<comment type="caution">
    <text evidence="2">The sequence shown here is derived from an EMBL/GenBank/DDBJ whole genome shotgun (WGS) entry which is preliminary data.</text>
</comment>
<dbReference type="EMBL" id="MTHB01000278">
    <property type="protein sequence ID" value="OXC72239.1"/>
    <property type="molecule type" value="Genomic_DNA"/>
</dbReference>
<dbReference type="AlphaFoldDB" id="A0A226WN49"/>
<evidence type="ECO:0000313" key="2">
    <source>
        <dbReference type="EMBL" id="OXC72239.1"/>
    </source>
</evidence>
<dbReference type="Proteomes" id="UP000214720">
    <property type="component" value="Unassembled WGS sequence"/>
</dbReference>
<accession>A0A226WN49</accession>
<protein>
    <submittedName>
        <fullName evidence="2">Uncharacterized protein</fullName>
    </submittedName>
</protein>
<evidence type="ECO:0000313" key="3">
    <source>
        <dbReference type="Proteomes" id="UP000214720"/>
    </source>
</evidence>
<name>A0A226WN49_CABSO</name>
<gene>
    <name evidence="2" type="ORF">BSU04_42205</name>
</gene>
<evidence type="ECO:0000256" key="1">
    <source>
        <dbReference type="SAM" id="MobiDB-lite"/>
    </source>
</evidence>
<feature type="region of interest" description="Disordered" evidence="1">
    <location>
        <begin position="1"/>
        <end position="45"/>
    </location>
</feature>
<organism evidence="2 3">
    <name type="scientific">Caballeronia sordidicola</name>
    <name type="common">Burkholderia sordidicola</name>
    <dbReference type="NCBI Taxonomy" id="196367"/>
    <lineage>
        <taxon>Bacteria</taxon>
        <taxon>Pseudomonadati</taxon>
        <taxon>Pseudomonadota</taxon>
        <taxon>Betaproteobacteria</taxon>
        <taxon>Burkholderiales</taxon>
        <taxon>Burkholderiaceae</taxon>
        <taxon>Caballeronia</taxon>
    </lineage>
</organism>
<reference evidence="3" key="1">
    <citation type="submission" date="2017-01" db="EMBL/GenBank/DDBJ databases">
        <title>Genome Analysis of Deinococcus marmoris KOPRI26562.</title>
        <authorList>
            <person name="Kim J.H."/>
            <person name="Oh H.-M."/>
        </authorList>
    </citation>
    <scope>NUCLEOTIDE SEQUENCE [LARGE SCALE GENOMIC DNA]</scope>
    <source>
        <strain evidence="3">PAMC 26633</strain>
    </source>
</reference>
<proteinExistence type="predicted"/>
<sequence length="75" mass="7854">MGEGGRGRQGHGESRSHEEAPGEAGKASRHDGGLEQKSRRAGDLDSLAGFARAIQSRDSLARFTCDIVSASRSAT</sequence>